<comment type="caution">
    <text evidence="1">The sequence shown here is derived from an EMBL/GenBank/DDBJ whole genome shotgun (WGS) entry which is preliminary data.</text>
</comment>
<reference evidence="1 2" key="2">
    <citation type="submission" date="2013-09" db="EMBL/GenBank/DDBJ databases">
        <title>Whole genome comparison of six Crocosphaera watsonii strains with differing phenotypes.</title>
        <authorList>
            <person name="Bench S.R."/>
            <person name="Heller P."/>
            <person name="Frank I."/>
            <person name="Arciniega M."/>
            <person name="Shilova I.N."/>
            <person name="Zehr J.P."/>
        </authorList>
    </citation>
    <scope>NUCLEOTIDE SEQUENCE [LARGE SCALE GENOMIC DNA]</scope>
    <source>
        <strain evidence="1 2">WH 0402</strain>
    </source>
</reference>
<sequence>MLKTSITIDFSGIKIKAKPTATLKVTMEGMIVLAIALKGLDGKK</sequence>
<gene>
    <name evidence="1" type="ORF">CWATWH0402_5360</name>
</gene>
<name>T2K0D0_CROWT</name>
<reference evidence="1 2" key="1">
    <citation type="submission" date="2013-01" db="EMBL/GenBank/DDBJ databases">
        <authorList>
            <person name="Bench S."/>
        </authorList>
    </citation>
    <scope>NUCLEOTIDE SEQUENCE [LARGE SCALE GENOMIC DNA]</scope>
    <source>
        <strain evidence="1 2">WH 0402</strain>
    </source>
</reference>
<dbReference type="EMBL" id="CAQN01001296">
    <property type="protein sequence ID" value="CCQ70841.1"/>
    <property type="molecule type" value="Genomic_DNA"/>
</dbReference>
<dbReference type="AlphaFoldDB" id="T2K0D0"/>
<evidence type="ECO:0000313" key="2">
    <source>
        <dbReference type="Proteomes" id="UP000018130"/>
    </source>
</evidence>
<proteinExistence type="predicted"/>
<evidence type="ECO:0000313" key="1">
    <source>
        <dbReference type="EMBL" id="CCQ70841.1"/>
    </source>
</evidence>
<dbReference type="Proteomes" id="UP000018130">
    <property type="component" value="Unassembled WGS sequence"/>
</dbReference>
<protein>
    <submittedName>
        <fullName evidence="1">Uncharacterized protein</fullName>
    </submittedName>
</protein>
<organism evidence="1 2">
    <name type="scientific">Crocosphaera watsonii WH 0402</name>
    <dbReference type="NCBI Taxonomy" id="1284629"/>
    <lineage>
        <taxon>Bacteria</taxon>
        <taxon>Bacillati</taxon>
        <taxon>Cyanobacteriota</taxon>
        <taxon>Cyanophyceae</taxon>
        <taxon>Oscillatoriophycideae</taxon>
        <taxon>Chroococcales</taxon>
        <taxon>Aphanothecaceae</taxon>
        <taxon>Crocosphaera</taxon>
    </lineage>
</organism>
<accession>T2K0D0</accession>